<organism evidence="7 8">
    <name type="scientific">Rhizoctonia solani</name>
    <dbReference type="NCBI Taxonomy" id="456999"/>
    <lineage>
        <taxon>Eukaryota</taxon>
        <taxon>Fungi</taxon>
        <taxon>Dikarya</taxon>
        <taxon>Basidiomycota</taxon>
        <taxon>Agaricomycotina</taxon>
        <taxon>Agaricomycetes</taxon>
        <taxon>Cantharellales</taxon>
        <taxon>Ceratobasidiaceae</taxon>
        <taxon>Rhizoctonia</taxon>
    </lineage>
</organism>
<dbReference type="FunFam" id="1.20.1050.10:FF:000004">
    <property type="entry name" value="Glutathione S-transferase F2"/>
    <property type="match status" value="1"/>
</dbReference>
<dbReference type="InterPro" id="IPR004045">
    <property type="entry name" value="Glutathione_S-Trfase_N"/>
</dbReference>
<dbReference type="GO" id="GO:0006749">
    <property type="term" value="P:glutathione metabolic process"/>
    <property type="evidence" value="ECO:0007669"/>
    <property type="project" value="TreeGrafter"/>
</dbReference>
<feature type="domain" description="GST C-terminal" evidence="6">
    <location>
        <begin position="93"/>
        <end position="215"/>
    </location>
</feature>
<dbReference type="PROSITE" id="PS50404">
    <property type="entry name" value="GST_NTER"/>
    <property type="match status" value="1"/>
</dbReference>
<dbReference type="EC" id="2.5.1.18" evidence="2"/>
<evidence type="ECO:0000259" key="5">
    <source>
        <dbReference type="PROSITE" id="PS50404"/>
    </source>
</evidence>
<keyword evidence="3" id="KW-0808">Transferase</keyword>
<dbReference type="InterPro" id="IPR040079">
    <property type="entry name" value="Glutathione_S-Trfase"/>
</dbReference>
<evidence type="ECO:0000256" key="3">
    <source>
        <dbReference type="ARBA" id="ARBA00022679"/>
    </source>
</evidence>
<dbReference type="CDD" id="cd03053">
    <property type="entry name" value="GST_N_Phi"/>
    <property type="match status" value="1"/>
</dbReference>
<name>A0A8H3E8U3_9AGAM</name>
<dbReference type="GO" id="GO:0009636">
    <property type="term" value="P:response to toxic substance"/>
    <property type="evidence" value="ECO:0007669"/>
    <property type="project" value="UniProtKB-ARBA"/>
</dbReference>
<dbReference type="Proteomes" id="UP000663827">
    <property type="component" value="Unassembled WGS sequence"/>
</dbReference>
<dbReference type="GO" id="GO:0004364">
    <property type="term" value="F:glutathione transferase activity"/>
    <property type="evidence" value="ECO:0007669"/>
    <property type="project" value="UniProtKB-EC"/>
</dbReference>
<dbReference type="InterPro" id="IPR034347">
    <property type="entry name" value="GST_Phi_C"/>
</dbReference>
<comment type="caution">
    <text evidence="7">The sequence shown here is derived from an EMBL/GenBank/DDBJ whole genome shotgun (WGS) entry which is preliminary data.</text>
</comment>
<dbReference type="InterPro" id="IPR036282">
    <property type="entry name" value="Glutathione-S-Trfase_C_sf"/>
</dbReference>
<comment type="similarity">
    <text evidence="1">Belongs to the GST superfamily. Phi family.</text>
</comment>
<protein>
    <recommendedName>
        <fullName evidence="2">glutathione transferase</fullName>
        <ecNumber evidence="2">2.5.1.18</ecNumber>
    </recommendedName>
</protein>
<dbReference type="SFLD" id="SFLDG00358">
    <property type="entry name" value="Main_(cytGST)"/>
    <property type="match status" value="1"/>
</dbReference>
<evidence type="ECO:0000259" key="6">
    <source>
        <dbReference type="PROSITE" id="PS50405"/>
    </source>
</evidence>
<dbReference type="Gene3D" id="1.20.1050.10">
    <property type="match status" value="1"/>
</dbReference>
<dbReference type="SFLD" id="SFLDG01154">
    <property type="entry name" value="Main.5:_Phi-like"/>
    <property type="match status" value="1"/>
</dbReference>
<dbReference type="GO" id="GO:0005737">
    <property type="term" value="C:cytoplasm"/>
    <property type="evidence" value="ECO:0007669"/>
    <property type="project" value="TreeGrafter"/>
</dbReference>
<dbReference type="GO" id="GO:0043295">
    <property type="term" value="F:glutathione binding"/>
    <property type="evidence" value="ECO:0007669"/>
    <property type="project" value="TreeGrafter"/>
</dbReference>
<dbReference type="PANTHER" id="PTHR43900:SF3">
    <property type="entry name" value="GLUTATHIONE S-TRANSFERASE RHO"/>
    <property type="match status" value="1"/>
</dbReference>
<evidence type="ECO:0000256" key="4">
    <source>
        <dbReference type="ARBA" id="ARBA00047960"/>
    </source>
</evidence>
<sequence>MVTVKLYGMPYSTCTKRVWTTAKEIGVDVKIIPVDLGTGEHKKPEYIENFHPFGIIPVLEDEDGTKIYESRAIARYLVAKYGKGSPLLPDASNIKEYGLFEQAASIEYSTFDPPASSLAYEKVFAGMRGLKTNEELVTKYIDTLNAKLEGYERILSKQKYLAGNTFTLADLFHLPYGAMVNDIDPSILGSKPHVKAWWADITSRESWKAAQNITV</sequence>
<gene>
    <name evidence="7" type="ORF">RDB_LOCUS178486</name>
</gene>
<dbReference type="InterPro" id="IPR036249">
    <property type="entry name" value="Thioredoxin-like_sf"/>
</dbReference>
<dbReference type="Pfam" id="PF00043">
    <property type="entry name" value="GST_C"/>
    <property type="match status" value="1"/>
</dbReference>
<dbReference type="PANTHER" id="PTHR43900">
    <property type="entry name" value="GLUTATHIONE S-TRANSFERASE RHO"/>
    <property type="match status" value="1"/>
</dbReference>
<evidence type="ECO:0000256" key="1">
    <source>
        <dbReference type="ARBA" id="ARBA00010128"/>
    </source>
</evidence>
<dbReference type="InterPro" id="IPR004046">
    <property type="entry name" value="GST_C"/>
</dbReference>
<evidence type="ECO:0000313" key="8">
    <source>
        <dbReference type="Proteomes" id="UP000663827"/>
    </source>
</evidence>
<dbReference type="FunFam" id="3.40.30.10:FF:000016">
    <property type="entry name" value="Glutathione S-transferase F2"/>
    <property type="match status" value="1"/>
</dbReference>
<evidence type="ECO:0000313" key="7">
    <source>
        <dbReference type="EMBL" id="CAE7227501.1"/>
    </source>
</evidence>
<dbReference type="Gene3D" id="3.40.30.10">
    <property type="entry name" value="Glutaredoxin"/>
    <property type="match status" value="1"/>
</dbReference>
<dbReference type="SUPFAM" id="SSF52833">
    <property type="entry name" value="Thioredoxin-like"/>
    <property type="match status" value="1"/>
</dbReference>
<dbReference type="SFLD" id="SFLDS00019">
    <property type="entry name" value="Glutathione_Transferase_(cytos"/>
    <property type="match status" value="1"/>
</dbReference>
<evidence type="ECO:0000256" key="2">
    <source>
        <dbReference type="ARBA" id="ARBA00012452"/>
    </source>
</evidence>
<accession>A0A8H3E8U3</accession>
<proteinExistence type="inferred from homology"/>
<dbReference type="PROSITE" id="PS50405">
    <property type="entry name" value="GST_CTER"/>
    <property type="match status" value="1"/>
</dbReference>
<dbReference type="CDD" id="cd03187">
    <property type="entry name" value="GST_C_Phi"/>
    <property type="match status" value="1"/>
</dbReference>
<dbReference type="InterPro" id="IPR010987">
    <property type="entry name" value="Glutathione-S-Trfase_C-like"/>
</dbReference>
<dbReference type="EMBL" id="CAJNJQ010006357">
    <property type="protein sequence ID" value="CAE7227501.1"/>
    <property type="molecule type" value="Genomic_DNA"/>
</dbReference>
<reference evidence="7" key="1">
    <citation type="submission" date="2021-01" db="EMBL/GenBank/DDBJ databases">
        <authorList>
            <person name="Kaushik A."/>
        </authorList>
    </citation>
    <scope>NUCLEOTIDE SEQUENCE</scope>
    <source>
        <strain evidence="7">AG5</strain>
    </source>
</reference>
<comment type="catalytic activity">
    <reaction evidence="4">
        <text>RX + glutathione = an S-substituted glutathione + a halide anion + H(+)</text>
        <dbReference type="Rhea" id="RHEA:16437"/>
        <dbReference type="ChEBI" id="CHEBI:15378"/>
        <dbReference type="ChEBI" id="CHEBI:16042"/>
        <dbReference type="ChEBI" id="CHEBI:17792"/>
        <dbReference type="ChEBI" id="CHEBI:57925"/>
        <dbReference type="ChEBI" id="CHEBI:90779"/>
        <dbReference type="EC" id="2.5.1.18"/>
    </reaction>
</comment>
<dbReference type="Pfam" id="PF02798">
    <property type="entry name" value="GST_N"/>
    <property type="match status" value="1"/>
</dbReference>
<dbReference type="SUPFAM" id="SSF47616">
    <property type="entry name" value="GST C-terminal domain-like"/>
    <property type="match status" value="1"/>
</dbReference>
<dbReference type="AlphaFoldDB" id="A0A8H3E8U3"/>
<feature type="domain" description="GST N-terminal" evidence="5">
    <location>
        <begin position="2"/>
        <end position="85"/>
    </location>
</feature>